<evidence type="ECO:0000313" key="3">
    <source>
        <dbReference type="Proteomes" id="UP001594351"/>
    </source>
</evidence>
<keyword evidence="1" id="KW-0472">Membrane</keyword>
<feature type="transmembrane region" description="Helical" evidence="1">
    <location>
        <begin position="62"/>
        <end position="84"/>
    </location>
</feature>
<feature type="transmembrane region" description="Helical" evidence="1">
    <location>
        <begin position="135"/>
        <end position="153"/>
    </location>
</feature>
<organism evidence="2 3">
    <name type="scientific">candidate division CSSED10-310 bacterium</name>
    <dbReference type="NCBI Taxonomy" id="2855610"/>
    <lineage>
        <taxon>Bacteria</taxon>
        <taxon>Bacteria division CSSED10-310</taxon>
    </lineage>
</organism>
<sequence>MKKYLIHNQFSIRFLAFFGLNLLLFTLVWYGAYHFLPVSSLHNQTGAQAAIQQLRHLPLVDIWLIIVIHNALGICIIIFFNLLLQVNEYPAGYLFPIFWAVYFGLLIGTNSFVLPMAERMAPSLAVFTRAGPYEITGYILIATASTSLSRIRMKRLFFSWPKFIIHPKSLTQDEWFGIGAGIILTLLSAWREVMMFQERLLQIH</sequence>
<gene>
    <name evidence="2" type="ORF">ACFL27_19515</name>
</gene>
<keyword evidence="1" id="KW-1133">Transmembrane helix</keyword>
<dbReference type="Proteomes" id="UP001594351">
    <property type="component" value="Unassembled WGS sequence"/>
</dbReference>
<dbReference type="EMBL" id="JBHPBY010000306">
    <property type="protein sequence ID" value="MFC1852392.1"/>
    <property type="molecule type" value="Genomic_DNA"/>
</dbReference>
<evidence type="ECO:0000256" key="1">
    <source>
        <dbReference type="SAM" id="Phobius"/>
    </source>
</evidence>
<name>A0ABV6Z1R4_UNCC1</name>
<protein>
    <recommendedName>
        <fullName evidence="4">Peptidase S54 rhomboid domain-containing protein</fullName>
    </recommendedName>
</protein>
<keyword evidence="3" id="KW-1185">Reference proteome</keyword>
<comment type="caution">
    <text evidence="2">The sequence shown here is derived from an EMBL/GenBank/DDBJ whole genome shotgun (WGS) entry which is preliminary data.</text>
</comment>
<reference evidence="2 3" key="1">
    <citation type="submission" date="2024-09" db="EMBL/GenBank/DDBJ databases">
        <title>Laminarin stimulates single cell rates of sulfate reduction while oxygen inhibits transcriptomic activity in coastal marine sediment.</title>
        <authorList>
            <person name="Lindsay M."/>
            <person name="Orcutt B."/>
            <person name="Emerson D."/>
            <person name="Stepanauskas R."/>
            <person name="D'Angelo T."/>
        </authorList>
    </citation>
    <scope>NUCLEOTIDE SEQUENCE [LARGE SCALE GENOMIC DNA]</scope>
    <source>
        <strain evidence="2">SAG AM-311-K15</strain>
    </source>
</reference>
<evidence type="ECO:0000313" key="2">
    <source>
        <dbReference type="EMBL" id="MFC1852392.1"/>
    </source>
</evidence>
<feature type="transmembrane region" description="Helical" evidence="1">
    <location>
        <begin position="91"/>
        <end position="115"/>
    </location>
</feature>
<proteinExistence type="predicted"/>
<feature type="transmembrane region" description="Helical" evidence="1">
    <location>
        <begin position="12"/>
        <end position="32"/>
    </location>
</feature>
<accession>A0ABV6Z1R4</accession>
<keyword evidence="1" id="KW-0812">Transmembrane</keyword>
<evidence type="ECO:0008006" key="4">
    <source>
        <dbReference type="Google" id="ProtNLM"/>
    </source>
</evidence>